<protein>
    <submittedName>
        <fullName evidence="4">Insulinase family protein</fullName>
    </submittedName>
</protein>
<evidence type="ECO:0000313" key="5">
    <source>
        <dbReference type="Proteomes" id="UP000284434"/>
    </source>
</evidence>
<dbReference type="Pfam" id="PF05193">
    <property type="entry name" value="Peptidase_M16_C"/>
    <property type="match status" value="2"/>
</dbReference>
<feature type="domain" description="Peptidase M16 N-terminal" evidence="2">
    <location>
        <begin position="40"/>
        <end position="156"/>
    </location>
</feature>
<dbReference type="InterPro" id="IPR050361">
    <property type="entry name" value="MPP/UQCRC_Complex"/>
</dbReference>
<dbReference type="SUPFAM" id="SSF63411">
    <property type="entry name" value="LuxS/MPP-like metallohydrolase"/>
    <property type="match status" value="4"/>
</dbReference>
<dbReference type="RefSeq" id="WP_013613337.1">
    <property type="nucleotide sequence ID" value="NZ_JABWDG010000012.1"/>
</dbReference>
<dbReference type="Proteomes" id="UP000284434">
    <property type="component" value="Unassembled WGS sequence"/>
</dbReference>
<dbReference type="PANTHER" id="PTHR11851">
    <property type="entry name" value="METALLOPROTEASE"/>
    <property type="match status" value="1"/>
</dbReference>
<dbReference type="Gene3D" id="3.30.830.10">
    <property type="entry name" value="Metalloenzyme, LuxS/M16 peptidase-like"/>
    <property type="match status" value="4"/>
</dbReference>
<proteinExistence type="inferred from homology"/>
<feature type="domain" description="Peptidase M16 N-terminal" evidence="2">
    <location>
        <begin position="528"/>
        <end position="641"/>
    </location>
</feature>
<dbReference type="InterPro" id="IPR011765">
    <property type="entry name" value="Pept_M16_N"/>
</dbReference>
<dbReference type="Pfam" id="PF00675">
    <property type="entry name" value="Peptidase_M16"/>
    <property type="match status" value="2"/>
</dbReference>
<reference evidence="4 5" key="1">
    <citation type="submission" date="2018-08" db="EMBL/GenBank/DDBJ databases">
        <title>A genome reference for cultivated species of the human gut microbiota.</title>
        <authorList>
            <person name="Zou Y."/>
            <person name="Xue W."/>
            <person name="Luo G."/>
        </authorList>
    </citation>
    <scope>NUCLEOTIDE SEQUENCE [LARGE SCALE GENOMIC DNA]</scope>
    <source>
        <strain evidence="4 5">OF03-11</strain>
    </source>
</reference>
<dbReference type="AlphaFoldDB" id="A0A3D4Z8L9"/>
<name>A0A3D4Z8L9_9BACT</name>
<evidence type="ECO:0000256" key="1">
    <source>
        <dbReference type="ARBA" id="ARBA00007261"/>
    </source>
</evidence>
<dbReference type="PROSITE" id="PS51257">
    <property type="entry name" value="PROKAR_LIPOPROTEIN"/>
    <property type="match status" value="1"/>
</dbReference>
<evidence type="ECO:0000313" key="4">
    <source>
        <dbReference type="EMBL" id="RGY09458.1"/>
    </source>
</evidence>
<feature type="domain" description="Peptidase M16 C-terminal" evidence="3">
    <location>
        <begin position="670"/>
        <end position="846"/>
    </location>
</feature>
<comment type="caution">
    <text evidence="4">The sequence shown here is derived from an EMBL/GenBank/DDBJ whole genome shotgun (WGS) entry which is preliminary data.</text>
</comment>
<dbReference type="InterPro" id="IPR007863">
    <property type="entry name" value="Peptidase_M16_C"/>
</dbReference>
<evidence type="ECO:0000259" key="2">
    <source>
        <dbReference type="Pfam" id="PF00675"/>
    </source>
</evidence>
<accession>A0A3D4Z8L9</accession>
<dbReference type="InterPro" id="IPR011249">
    <property type="entry name" value="Metalloenz_LuxS/M16"/>
</dbReference>
<dbReference type="GO" id="GO:0046872">
    <property type="term" value="F:metal ion binding"/>
    <property type="evidence" value="ECO:0007669"/>
    <property type="project" value="InterPro"/>
</dbReference>
<feature type="domain" description="Peptidase M16 C-terminal" evidence="3">
    <location>
        <begin position="196"/>
        <end position="371"/>
    </location>
</feature>
<dbReference type="GeneID" id="61276409"/>
<sequence>MGIRAFLWIVCIYFLAIACKEEKEFSLPYEKYVLENGLEVVLHEDKSDPIVSVAIQYHVGSAKEKPGKTGFAHFFEHMLFQRSEHLGRNAFFKKIQELGGTCNGSTAMDGTNYYETVPRDALEKVLWMESDRMGFFINTVTQAGLEREIDVVSNEKRQGENCPFGQSYALMLKYFYPEGHPYSWPVIGSIADLRSATVEDVKEFYRTYYGPNNATLVVAGDFNREKTKELIGKYFGEIPAQEKVEKVKPIPVKLEKTRKLVYEDQFTNVAGLDIAFPGVEQYHPDFYPLRMMALLLSYGKGSPFYKVLVEERKLTSYTNVATSAFELAGQISLSAKAFRGGNLNDIYKGMQEAFRRFETEEIKDSDLERLKIMQETMMYNVMMALESKTQALARNNVFGGSPDRSVEELSKYKAVTKKDIMRVYRQYVKGRHFVALSTVPVGAMDLALSGSEPVNVEQDDYVGQKLASDGKAITDDESFEFTPSVIDRSAEPPLMDNKPEMNIPEIWIGQLQNGMKILGMEYTELPVVQFTIILNSGMLCETADKSGVAMLTAAVMNSGTRMKTAEELEAAFGQLGARATIGASAERMQLTGHCLKKNLPQVVQLIKEMLLEPRWDEEAMELAKTRMRESIHQSVTTPKTIARNVFRRMIYGPDNVLSRSVWRSEESIHSIQLEDLKEFYTKHISPSTATFCFVGGYSKEEVMSLLRPLENDWSAKDVKETGLNMTYTAPPAKIYFVDYPGAKQSYILLGAPAMPRISRDYYPAVIVNKMLGASSNSLLFDVLRLKRGYTYGAYSSFDCGKYLNEFRATSSVQAAYTPEAMLLFRECIADYGNQFTAQTLDKTRDAMFRENAAAFEMPDARLDILEAIAAYELPAGFMKTQEQMLRDMTPEQAQECIRKWLNYDRMFYVVVGDAETQLDRVKKAGLGEVIVVNKEGVPEK</sequence>
<dbReference type="PANTHER" id="PTHR11851:SF49">
    <property type="entry name" value="MITOCHONDRIAL-PROCESSING PEPTIDASE SUBUNIT ALPHA"/>
    <property type="match status" value="1"/>
</dbReference>
<dbReference type="OMA" id="LAWVNKY"/>
<evidence type="ECO:0000259" key="3">
    <source>
        <dbReference type="Pfam" id="PF05193"/>
    </source>
</evidence>
<comment type="similarity">
    <text evidence="1">Belongs to the peptidase M16 family.</text>
</comment>
<gene>
    <name evidence="4" type="ORF">DXA53_01355</name>
</gene>
<dbReference type="EMBL" id="QSCO01000002">
    <property type="protein sequence ID" value="RGY09458.1"/>
    <property type="molecule type" value="Genomic_DNA"/>
</dbReference>
<organism evidence="4 5">
    <name type="scientific">Odoribacter splanchnicus</name>
    <dbReference type="NCBI Taxonomy" id="28118"/>
    <lineage>
        <taxon>Bacteria</taxon>
        <taxon>Pseudomonadati</taxon>
        <taxon>Bacteroidota</taxon>
        <taxon>Bacteroidia</taxon>
        <taxon>Bacteroidales</taxon>
        <taxon>Odoribacteraceae</taxon>
        <taxon>Odoribacter</taxon>
    </lineage>
</organism>